<name>A0A833HNK5_9FIRM</name>
<comment type="caution">
    <text evidence="1">The sequence shown here is derived from an EMBL/GenBank/DDBJ whole genome shotgun (WGS) entry which is preliminary data.</text>
</comment>
<proteinExistence type="predicted"/>
<gene>
    <name evidence="1" type="ORF">F8153_08955</name>
</gene>
<evidence type="ECO:0000313" key="2">
    <source>
        <dbReference type="Proteomes" id="UP000465601"/>
    </source>
</evidence>
<reference evidence="1 2" key="1">
    <citation type="submission" date="2019-10" db="EMBL/GenBank/DDBJ databases">
        <title>Alkaliphilus serpentinus sp. nov. and Alkaliphilus pronyensis sp. nov., two novel anaerobic alkaliphilic species isolated from the serpentinized-hosted hydrothermal field of the Prony Bay (New Caledonia).</title>
        <authorList>
            <person name="Postec A."/>
        </authorList>
    </citation>
    <scope>NUCLEOTIDE SEQUENCE [LARGE SCALE GENOMIC DNA]</scope>
    <source>
        <strain evidence="1 2">LacT</strain>
    </source>
</reference>
<accession>A0A833HNK5</accession>
<feature type="non-terminal residue" evidence="1">
    <location>
        <position position="1"/>
    </location>
</feature>
<dbReference type="AlphaFoldDB" id="A0A833HNK5"/>
<dbReference type="EMBL" id="WBZB01000026">
    <property type="protein sequence ID" value="KAB3529718.1"/>
    <property type="molecule type" value="Genomic_DNA"/>
</dbReference>
<dbReference type="Proteomes" id="UP000465601">
    <property type="component" value="Unassembled WGS sequence"/>
</dbReference>
<sequence length="76" mass="8915">RSEMATKQDIDDVRSEMATKQDIVRLENRMDENHKALYDGYKQSIEGIHQINNRLDILTDRVDNQEASIRLLKSIK</sequence>
<keyword evidence="2" id="KW-1185">Reference proteome</keyword>
<evidence type="ECO:0000313" key="1">
    <source>
        <dbReference type="EMBL" id="KAB3529718.1"/>
    </source>
</evidence>
<organism evidence="1 2">
    <name type="scientific">Alkaliphilus serpentinus</name>
    <dbReference type="NCBI Taxonomy" id="1482731"/>
    <lineage>
        <taxon>Bacteria</taxon>
        <taxon>Bacillati</taxon>
        <taxon>Bacillota</taxon>
        <taxon>Clostridia</taxon>
        <taxon>Peptostreptococcales</taxon>
        <taxon>Natronincolaceae</taxon>
        <taxon>Alkaliphilus</taxon>
    </lineage>
</organism>
<dbReference type="OrthoDB" id="1707934at2"/>
<protein>
    <submittedName>
        <fullName evidence="1">Uncharacterized protein</fullName>
    </submittedName>
</protein>
<dbReference type="RefSeq" id="WP_151866019.1">
    <property type="nucleotide sequence ID" value="NZ_WBZB01000026.1"/>
</dbReference>